<proteinExistence type="predicted"/>
<evidence type="ECO:0000256" key="6">
    <source>
        <dbReference type="SAM" id="Phobius"/>
    </source>
</evidence>
<feature type="transmembrane region" description="Helical" evidence="6">
    <location>
        <begin position="293"/>
        <end position="314"/>
    </location>
</feature>
<organism evidence="8 9">
    <name type="scientific">Gryllotalpicola koreensis</name>
    <dbReference type="NCBI Taxonomy" id="993086"/>
    <lineage>
        <taxon>Bacteria</taxon>
        <taxon>Bacillati</taxon>
        <taxon>Actinomycetota</taxon>
        <taxon>Actinomycetes</taxon>
        <taxon>Micrococcales</taxon>
        <taxon>Microbacteriaceae</taxon>
        <taxon>Gryllotalpicola</taxon>
    </lineage>
</organism>
<feature type="transmembrane region" description="Helical" evidence="6">
    <location>
        <begin position="828"/>
        <end position="855"/>
    </location>
</feature>
<evidence type="ECO:0000256" key="2">
    <source>
        <dbReference type="ARBA" id="ARBA00022475"/>
    </source>
</evidence>
<feature type="domain" description="ABC3 transporter permease C-terminal" evidence="7">
    <location>
        <begin position="782"/>
        <end position="898"/>
    </location>
</feature>
<sequence length="913" mass="91390">MIAARRVRAHSALFAALACVCALLAGLGVGLVGHLDSAALDGVRGGIAQLSGSQAELRYDAPKSDDTKTQIAHAEAIISRELRRGGASVPVTVTRISADESEDFIWTVRADATRITPADLPVLARAGSRIHTAMIDDDAVGAQGVEKTGTLDSQAKALAARVAPLAGIQPVPLLLVAAIGLVTLAELARLLDGVRLRETALLRSRGASAGRVLRTTTLEALIVSGVGALLGAGIASGALLAFGEHPLTWPLLGSIVLAVVVAATVLVAGVAYNSARLAFRRDTVDDSGRVRRLAAPGLLVLLVAAAVLSLWRYLQFGSPLSPTSAGAQVDPIAVLAPALCLAALAVLCLAVVSPIARLVERVAAHGDGARLTLVANQLARRARMIASPIVLIALAGGGLIVAACYTPTWQAASVSTATLHAGGDLVVSDVGATDAARIAKLPGVAGAAPAVGFSWQNDDGAEFNLSALGTASIRSAVSPAGGAADPAALARAVAAPLLGATIADGATALDFTTTISGITPTLDTYVVDADGNGARLPVTLNADGTGAHATLPAGNGRRLVAVDVSVPAFDGLVVDPATGLGTIVNSDIAFHVTKIVATGPGGTAAPVDLGTAWKPAGDSANDDPAGSPTIDGTLGFTHRGMGGFPAINLRFVPAGTQEVPIAVSTAFADTNHATRGTELTFDLSGGAGGTMNATVASVVPQVPGAQGDAAAFAALPAVQTQRIMRGSDPLTPDRIWVRTDAPRDAAAAIERSVPGSRVTGPAVDAGSQVLDAVPAALWLGMAGGAVLALIALAAVAGELLRLRAEEVGVLRALGLAPRTLARLRSWELVAACLAAAVGGAISGAVVSLLVVPGLARVAIESPFAGLPLPLHLDAVGLGAAALAMAIVVAGIVAVYAARVAQQARTVIAREGAR</sequence>
<feature type="transmembrane region" description="Helical" evidence="6">
    <location>
        <begin position="248"/>
        <end position="272"/>
    </location>
</feature>
<keyword evidence="2" id="KW-1003">Cell membrane</keyword>
<accession>A0ABP8A6P4</accession>
<evidence type="ECO:0000256" key="5">
    <source>
        <dbReference type="ARBA" id="ARBA00023136"/>
    </source>
</evidence>
<evidence type="ECO:0000256" key="1">
    <source>
        <dbReference type="ARBA" id="ARBA00004651"/>
    </source>
</evidence>
<dbReference type="PROSITE" id="PS51257">
    <property type="entry name" value="PROKAR_LIPOPROTEIN"/>
    <property type="match status" value="1"/>
</dbReference>
<keyword evidence="9" id="KW-1185">Reference proteome</keyword>
<feature type="transmembrane region" description="Helical" evidence="6">
    <location>
        <begin position="212"/>
        <end position="242"/>
    </location>
</feature>
<evidence type="ECO:0000256" key="3">
    <source>
        <dbReference type="ARBA" id="ARBA00022692"/>
    </source>
</evidence>
<dbReference type="InterPro" id="IPR003838">
    <property type="entry name" value="ABC3_permease_C"/>
</dbReference>
<keyword evidence="4 6" id="KW-1133">Transmembrane helix</keyword>
<name>A0ABP8A6P4_9MICO</name>
<comment type="caution">
    <text evidence="8">The sequence shown here is derived from an EMBL/GenBank/DDBJ whole genome shotgun (WGS) entry which is preliminary data.</text>
</comment>
<feature type="transmembrane region" description="Helical" evidence="6">
    <location>
        <begin position="389"/>
        <end position="409"/>
    </location>
</feature>
<feature type="transmembrane region" description="Helical" evidence="6">
    <location>
        <begin position="775"/>
        <end position="796"/>
    </location>
</feature>
<comment type="subcellular location">
    <subcellularLocation>
        <location evidence="1">Cell membrane</location>
        <topology evidence="1">Multi-pass membrane protein</topology>
    </subcellularLocation>
</comment>
<keyword evidence="5 6" id="KW-0472">Membrane</keyword>
<feature type="transmembrane region" description="Helical" evidence="6">
    <location>
        <begin position="171"/>
        <end position="191"/>
    </location>
</feature>
<keyword evidence="3 6" id="KW-0812">Transmembrane</keyword>
<dbReference type="RefSeq" id="WP_344755861.1">
    <property type="nucleotide sequence ID" value="NZ_BAABBW010000005.1"/>
</dbReference>
<gene>
    <name evidence="8" type="ORF">GCM10022287_29930</name>
</gene>
<feature type="transmembrane region" description="Helical" evidence="6">
    <location>
        <begin position="334"/>
        <end position="352"/>
    </location>
</feature>
<feature type="transmembrane region" description="Helical" evidence="6">
    <location>
        <begin position="875"/>
        <end position="897"/>
    </location>
</feature>
<reference evidence="9" key="1">
    <citation type="journal article" date="2019" name="Int. J. Syst. Evol. Microbiol.">
        <title>The Global Catalogue of Microorganisms (GCM) 10K type strain sequencing project: providing services to taxonomists for standard genome sequencing and annotation.</title>
        <authorList>
            <consortium name="The Broad Institute Genomics Platform"/>
            <consortium name="The Broad Institute Genome Sequencing Center for Infectious Disease"/>
            <person name="Wu L."/>
            <person name="Ma J."/>
        </authorList>
    </citation>
    <scope>NUCLEOTIDE SEQUENCE [LARGE SCALE GENOMIC DNA]</scope>
    <source>
        <strain evidence="9">JCM 17591</strain>
    </source>
</reference>
<evidence type="ECO:0000313" key="8">
    <source>
        <dbReference type="EMBL" id="GAA4178829.1"/>
    </source>
</evidence>
<dbReference type="EMBL" id="BAABBW010000005">
    <property type="protein sequence ID" value="GAA4178829.1"/>
    <property type="molecule type" value="Genomic_DNA"/>
</dbReference>
<dbReference type="Pfam" id="PF02687">
    <property type="entry name" value="FtsX"/>
    <property type="match status" value="1"/>
</dbReference>
<dbReference type="Proteomes" id="UP001501079">
    <property type="component" value="Unassembled WGS sequence"/>
</dbReference>
<evidence type="ECO:0000259" key="7">
    <source>
        <dbReference type="Pfam" id="PF02687"/>
    </source>
</evidence>
<evidence type="ECO:0000256" key="4">
    <source>
        <dbReference type="ARBA" id="ARBA00022989"/>
    </source>
</evidence>
<protein>
    <recommendedName>
        <fullName evidence="7">ABC3 transporter permease C-terminal domain-containing protein</fullName>
    </recommendedName>
</protein>
<evidence type="ECO:0000313" key="9">
    <source>
        <dbReference type="Proteomes" id="UP001501079"/>
    </source>
</evidence>